<dbReference type="SUPFAM" id="SSF50729">
    <property type="entry name" value="PH domain-like"/>
    <property type="match status" value="1"/>
</dbReference>
<dbReference type="InterPro" id="IPR035899">
    <property type="entry name" value="DBL_dom_sf"/>
</dbReference>
<evidence type="ECO:0000313" key="6">
    <source>
        <dbReference type="Proteomes" id="UP000694846"/>
    </source>
</evidence>
<dbReference type="PANTHER" id="PTHR45845:SF3">
    <property type="entry name" value="PURATROPHIN-1-LIKE, ISOFORM A"/>
    <property type="match status" value="1"/>
</dbReference>
<protein>
    <submittedName>
        <fullName evidence="7">Rho guanine nucleotide exchange factor 40-like isoform X1</fullName>
    </submittedName>
</protein>
<feature type="compositionally biased region" description="Polar residues" evidence="3">
    <location>
        <begin position="1493"/>
        <end position="1506"/>
    </location>
</feature>
<dbReference type="Gene3D" id="1.20.900.10">
    <property type="entry name" value="Dbl homology (DH) domain"/>
    <property type="match status" value="1"/>
</dbReference>
<dbReference type="InterPro" id="IPR052231">
    <property type="entry name" value="Rho_GEF_signaling-related"/>
</dbReference>
<evidence type="ECO:0000259" key="4">
    <source>
        <dbReference type="PROSITE" id="PS50003"/>
    </source>
</evidence>
<reference evidence="7" key="1">
    <citation type="submission" date="2025-08" db="UniProtKB">
        <authorList>
            <consortium name="RefSeq"/>
        </authorList>
    </citation>
    <scope>IDENTIFICATION</scope>
    <source>
        <tissue evidence="7">Whole body</tissue>
    </source>
</reference>
<feature type="region of interest" description="Disordered" evidence="3">
    <location>
        <begin position="936"/>
        <end position="963"/>
    </location>
</feature>
<evidence type="ECO:0000256" key="2">
    <source>
        <dbReference type="ARBA" id="ARBA00022658"/>
    </source>
</evidence>
<dbReference type="InterPro" id="IPR001849">
    <property type="entry name" value="PH_domain"/>
</dbReference>
<evidence type="ECO:0000259" key="5">
    <source>
        <dbReference type="PROSITE" id="PS50010"/>
    </source>
</evidence>
<name>A0A8B8FFY4_9HEMI</name>
<evidence type="ECO:0000313" key="7">
    <source>
        <dbReference type="RefSeq" id="XP_025409794.1"/>
    </source>
</evidence>
<dbReference type="OrthoDB" id="6152532at2759"/>
<evidence type="ECO:0000256" key="3">
    <source>
        <dbReference type="SAM" id="MobiDB-lite"/>
    </source>
</evidence>
<dbReference type="Gene3D" id="2.30.29.30">
    <property type="entry name" value="Pleckstrin-homology domain (PH domain)/Phosphotyrosine-binding domain (PTB)"/>
    <property type="match status" value="1"/>
</dbReference>
<sequence>MAYVVWRVLRKKYLKVRSGLAIDGPMTSGNISADTNSVADRSRNPITTTTWTTAATTTETTAIITTTITTTTTATATTGVGHLYRQLSRRKKKKKNSDTAISSSSLQPCPPPQPQPQLQPSINLCIQPALIADVIDAPAWLVTDQFVSEHVVHEYVSVVPEPDHVDPMPVMPDRSPPSPSPPAVRALSDFSTSATTVESPSVATASLCAHEPGHSIFSVQQLVDNLIGPYYVNYRETRAVLVRQAKQLFINVYQSDIVNFHECFCIPANEILKKISEMCRRNECCDACAGWPLSHGRCGVLTHLVAPDFSSPGGVPSSDAYLLLDVASAGLTLNWVGAGARFRSRLSTDTVVMLADDLQQLCTTLKHLVAVVDRSVQRVPLDRIKYPCYGCKDRMCVQSTSCQQQPSSNNGDSTVTVTAASAVQLQRQQYENVVGDEHAYDDMDNSIPHIDSDPEDVAQDSRHQKVDNNVADRTIMIHTQKQRQSIRVPKSICDLSEDVLMSGLQFPGAVDRQGNALILWVEAQSGTHSDKLSDVNAAELILYYASLRNRNERNLSLTILVHENSCASIEFVDCVLVLLKHQVSVDKVIFCTKRHAEGNRLKHSQIRCYAINSYSGLLEFFEDSQIPLACGGPYSHSQLEWIDFYKESERLTCLCQTAGNRLVTAVTDIGNAPQERNAISKFLDDSDIKNLLQDARQSMEMLEQHARWLNEDRFVMSSFEDVKKFHGEVEGAAVRLEELLLQKKKKIMQAARVHALESETHEVLSWLTNKGEHALVQHADLANSLPAIRQQEQDFEKFYFVSMQNLDRAGDLLEEAGQCSNGTSLKDLAKSLKQHLRGFSDRLEETRERLEDTSRCFYLLDKAYDWALECMKYISVKHDSCNVKELRRYLMAHPSPTAQHFSEMMMLANKLNNEKLMKQCKVAMVRCEETNDQLKHLLGPDTFPTSTPLPSRRTSAPEHNITNGNTTMDNHHCGWVGAMEDNCYCETDRLALSHIPSANWTYNDEEDEEKLSCSHTTEGSDENKSNEESDDTNSPDSGFNKNQSLPPLSVNSHLHHMSNLQLNMDCGTQTLKLQKTVKLIMREMIQTERDYVKSLEYVIENYVPMLLKEEIPQVLRGQRNVIFGNIEKIYEFHSQHFLKELERHENCPLQVGESFLKHEKKFYLYALYNKNKPNSDSLMSEYGSVFFKTKQMELRDRMDLASYLLKPVQRMGKYALLLQQLMKMAKGDTEHLRMAESMVRFQLRHGNDLLAMDSLRECDVNLKEQGRLLRQNEFLVWQGKGKKCLRQVFLFEELILFSKARRFPDRTNLDLYVYKNSIKTSDIGFTAKVGDSNTKFEIWFRKRKPGDTYTLVSMSEDIKQAWTDELSNLLWKQALRNREIRLAEMSSMGIGNKPCLDIRPSADQINDRSITFAQLSKTAPRFRNSIVALPSDLDSIAKRPHSIISVSSSSAGSNSSSSGSSSGASCRSSEGARQTSQCSSQSTESGIVADWYSRNSHSGSVASDTLSPPPPSTTTASTKQAKATKATSDAPPSTRLSVKL</sequence>
<feature type="compositionally biased region" description="Polar residues" evidence="3">
    <location>
        <begin position="1530"/>
        <end position="1540"/>
    </location>
</feature>
<feature type="compositionally biased region" description="Polar residues" evidence="3">
    <location>
        <begin position="943"/>
        <end position="954"/>
    </location>
</feature>
<keyword evidence="1" id="KW-0597">Phosphoprotein</keyword>
<dbReference type="SMART" id="SM00233">
    <property type="entry name" value="PH"/>
    <property type="match status" value="1"/>
</dbReference>
<dbReference type="RefSeq" id="XP_025409794.1">
    <property type="nucleotide sequence ID" value="XM_025554009.1"/>
</dbReference>
<dbReference type="Gene3D" id="1.20.58.60">
    <property type="match status" value="1"/>
</dbReference>
<feature type="region of interest" description="Disordered" evidence="3">
    <location>
        <begin position="1003"/>
        <end position="1051"/>
    </location>
</feature>
<dbReference type="GO" id="GO:0005085">
    <property type="term" value="F:guanyl-nucleotide exchange factor activity"/>
    <property type="evidence" value="ECO:0007669"/>
    <property type="project" value="UniProtKB-KW"/>
</dbReference>
<feature type="compositionally biased region" description="Pro residues" evidence="3">
    <location>
        <begin position="108"/>
        <end position="117"/>
    </location>
</feature>
<dbReference type="PANTHER" id="PTHR45845">
    <property type="entry name" value="RHO GUANINE NUCLEOTIDE EXCHANGE FACTOR-RELATED"/>
    <property type="match status" value="1"/>
</dbReference>
<dbReference type="InterPro" id="IPR011993">
    <property type="entry name" value="PH-like_dom_sf"/>
</dbReference>
<feature type="domain" description="DH" evidence="5">
    <location>
        <begin position="1076"/>
        <end position="1249"/>
    </location>
</feature>
<dbReference type="Proteomes" id="UP000694846">
    <property type="component" value="Unplaced"/>
</dbReference>
<proteinExistence type="predicted"/>
<keyword evidence="6" id="KW-1185">Reference proteome</keyword>
<dbReference type="SUPFAM" id="SSF48065">
    <property type="entry name" value="DBL homology domain (DH-domain)"/>
    <property type="match status" value="1"/>
</dbReference>
<organism evidence="6 7">
    <name type="scientific">Sipha flava</name>
    <name type="common">yellow sugarcane aphid</name>
    <dbReference type="NCBI Taxonomy" id="143950"/>
    <lineage>
        <taxon>Eukaryota</taxon>
        <taxon>Metazoa</taxon>
        <taxon>Ecdysozoa</taxon>
        <taxon>Arthropoda</taxon>
        <taxon>Hexapoda</taxon>
        <taxon>Insecta</taxon>
        <taxon>Pterygota</taxon>
        <taxon>Neoptera</taxon>
        <taxon>Paraneoptera</taxon>
        <taxon>Hemiptera</taxon>
        <taxon>Sternorrhyncha</taxon>
        <taxon>Aphidomorpha</taxon>
        <taxon>Aphidoidea</taxon>
        <taxon>Aphididae</taxon>
        <taxon>Sipha</taxon>
    </lineage>
</organism>
<dbReference type="CDD" id="cd13242">
    <property type="entry name" value="PH_puratrophin-1"/>
    <property type="match status" value="1"/>
</dbReference>
<dbReference type="PROSITE" id="PS50010">
    <property type="entry name" value="DH_2"/>
    <property type="match status" value="1"/>
</dbReference>
<keyword evidence="2" id="KW-0344">Guanine-nucleotide releasing factor</keyword>
<dbReference type="InterPro" id="IPR000219">
    <property type="entry name" value="DH_dom"/>
</dbReference>
<dbReference type="PROSITE" id="PS50003">
    <property type="entry name" value="PH_DOMAIN"/>
    <property type="match status" value="1"/>
</dbReference>
<evidence type="ECO:0000256" key="1">
    <source>
        <dbReference type="ARBA" id="ARBA00022553"/>
    </source>
</evidence>
<dbReference type="CDD" id="cd00160">
    <property type="entry name" value="RhoGEF"/>
    <property type="match status" value="1"/>
</dbReference>
<feature type="region of interest" description="Disordered" evidence="3">
    <location>
        <begin position="85"/>
        <end position="120"/>
    </location>
</feature>
<feature type="region of interest" description="Disordered" evidence="3">
    <location>
        <begin position="1445"/>
        <end position="1540"/>
    </location>
</feature>
<accession>A0A8B8FFY4</accession>
<dbReference type="InterPro" id="IPR055251">
    <property type="entry name" value="SOS1_NGEF_PH"/>
</dbReference>
<feature type="domain" description="PH" evidence="4">
    <location>
        <begin position="1261"/>
        <end position="1371"/>
    </location>
</feature>
<gene>
    <name evidence="7" type="primary">LOC112683120</name>
</gene>
<dbReference type="SMART" id="SM00325">
    <property type="entry name" value="RhoGEF"/>
    <property type="match status" value="1"/>
</dbReference>
<feature type="compositionally biased region" description="Polar residues" evidence="3">
    <location>
        <begin position="1034"/>
        <end position="1051"/>
    </location>
</feature>
<feature type="compositionally biased region" description="Low complexity" evidence="3">
    <location>
        <begin position="1445"/>
        <end position="1485"/>
    </location>
</feature>
<dbReference type="GeneID" id="112683120"/>
<dbReference type="Pfam" id="PF00621">
    <property type="entry name" value="RhoGEF"/>
    <property type="match status" value="1"/>
</dbReference>
<dbReference type="Pfam" id="PF22697">
    <property type="entry name" value="SOS1_NGEF_PH"/>
    <property type="match status" value="1"/>
</dbReference>
<dbReference type="FunFam" id="2.30.29.30:FF:000078">
    <property type="entry name" value="Guanine nucleotide exchange factor DBS"/>
    <property type="match status" value="1"/>
</dbReference>
<feature type="compositionally biased region" description="Low complexity" evidence="3">
    <location>
        <begin position="1513"/>
        <end position="1528"/>
    </location>
</feature>